<dbReference type="Proteomes" id="UP000695023">
    <property type="component" value="Unplaced"/>
</dbReference>
<keyword evidence="2" id="KW-0677">Repeat</keyword>
<name>A0A9Y6SMM3_9CICH</name>
<evidence type="ECO:0000256" key="1">
    <source>
        <dbReference type="ARBA" id="ARBA00022734"/>
    </source>
</evidence>
<keyword evidence="5" id="KW-1185">Reference proteome</keyword>
<proteinExistence type="predicted"/>
<keyword evidence="1" id="KW-0430">Lectin</keyword>
<dbReference type="InterPro" id="IPR016186">
    <property type="entry name" value="C-type_lectin-like/link_sf"/>
</dbReference>
<dbReference type="GeneID" id="102209830"/>
<protein>
    <submittedName>
        <fullName evidence="6">Macrophage mannose receptor 1-like</fullName>
    </submittedName>
</protein>
<dbReference type="SUPFAM" id="SSF56436">
    <property type="entry name" value="C-type lectin-like"/>
    <property type="match status" value="2"/>
</dbReference>
<dbReference type="SMART" id="SM00034">
    <property type="entry name" value="CLECT"/>
    <property type="match status" value="2"/>
</dbReference>
<dbReference type="Gene3D" id="2.60.120.740">
    <property type="match status" value="2"/>
</dbReference>
<evidence type="ECO:0000313" key="6">
    <source>
        <dbReference type="RefSeq" id="XP_013771623.1"/>
    </source>
</evidence>
<evidence type="ECO:0000259" key="3">
    <source>
        <dbReference type="PROSITE" id="PS50041"/>
    </source>
</evidence>
<gene>
    <name evidence="6" type="primary">LOC102209830</name>
</gene>
<dbReference type="CDD" id="cd22827">
    <property type="entry name" value="Gal_Rha_Lectin_SUL-I-like"/>
    <property type="match status" value="1"/>
</dbReference>
<organism evidence="5 6">
    <name type="scientific">Pundamilia nyererei</name>
    <dbReference type="NCBI Taxonomy" id="303518"/>
    <lineage>
        <taxon>Eukaryota</taxon>
        <taxon>Metazoa</taxon>
        <taxon>Chordata</taxon>
        <taxon>Craniata</taxon>
        <taxon>Vertebrata</taxon>
        <taxon>Euteleostomi</taxon>
        <taxon>Actinopterygii</taxon>
        <taxon>Neopterygii</taxon>
        <taxon>Teleostei</taxon>
        <taxon>Neoteleostei</taxon>
        <taxon>Acanthomorphata</taxon>
        <taxon>Ovalentaria</taxon>
        <taxon>Cichlomorphae</taxon>
        <taxon>Cichliformes</taxon>
        <taxon>Cichlidae</taxon>
        <taxon>African cichlids</taxon>
        <taxon>Pseudocrenilabrinae</taxon>
        <taxon>Haplochromini</taxon>
        <taxon>Pundamilia</taxon>
    </lineage>
</organism>
<evidence type="ECO:0000259" key="4">
    <source>
        <dbReference type="PROSITE" id="PS50228"/>
    </source>
</evidence>
<reference evidence="6" key="1">
    <citation type="submission" date="2025-08" db="UniProtKB">
        <authorList>
            <consortium name="RefSeq"/>
        </authorList>
    </citation>
    <scope>IDENTIFICATION</scope>
</reference>
<evidence type="ECO:0000256" key="2">
    <source>
        <dbReference type="ARBA" id="ARBA00022737"/>
    </source>
</evidence>
<dbReference type="PANTHER" id="PTHR46780">
    <property type="entry name" value="PROTEIN EVA-1"/>
    <property type="match status" value="1"/>
</dbReference>
<dbReference type="InterPro" id="IPR016187">
    <property type="entry name" value="CTDL_fold"/>
</dbReference>
<dbReference type="Pfam" id="PF00059">
    <property type="entry name" value="Lectin_C"/>
    <property type="match status" value="2"/>
</dbReference>
<dbReference type="Gene3D" id="3.10.100.10">
    <property type="entry name" value="Mannose-Binding Protein A, subunit A"/>
    <property type="match status" value="2"/>
</dbReference>
<dbReference type="Pfam" id="PF02140">
    <property type="entry name" value="SUEL_Lectin"/>
    <property type="match status" value="2"/>
</dbReference>
<dbReference type="InterPro" id="IPR043159">
    <property type="entry name" value="Lectin_gal-bd_sf"/>
</dbReference>
<sequence length="504" mass="55270">MNSSSGEGQVIVVSWANYGRRDNTTCPDGDSDHVKNVNCLNPSSTEYVTERCNWQNNCTVEASNTGFGDPCSGTYKYLEVVYDCQAPSCPAGWTWFGGRCFLFDSSQKTWTDAESSCQTLGGNLASYHSTAEYTFIRELTRTAAGSYTRAWVGGNDRENETVWKWSDGSQFDFRNWGNGQPDNSGGEDCMEINCEGFIRAQLPVPPAVRAISRGRVITFSSLSVQRLSCERGVITVQSAVYRCADTQACSQTGTQDIKNSCDGRKVCDINMNIISASDPGVCTYLDTTYTCVPAIHNVTCEGSQANLQCGEGQVIVVSWVNYGRRDNTTCPDGNSDHVKNVLCSSPNSTEYVTNRCNWQNNCTVEASNTGFGDPCSGTYKYLEVFYTCQAPSCPAGWTWFGGRCFIVNSSMKTWTDAESSCQTLGGNLASYHSTAEYTFIRELTRTAAGSYPPAWVGGNDRENETVWKWSDGSQFDFTNWGNGQPDNSGGEDCMEINFGESRGA</sequence>
<feature type="domain" description="C-type lectin" evidence="3">
    <location>
        <begin position="400"/>
        <end position="499"/>
    </location>
</feature>
<dbReference type="InterPro" id="IPR000922">
    <property type="entry name" value="Lectin_gal-bd_dom"/>
</dbReference>
<dbReference type="InterPro" id="IPR001304">
    <property type="entry name" value="C-type_lectin-like"/>
</dbReference>
<accession>A0A9Y6SMM3</accession>
<dbReference type="FunFam" id="2.60.120.740:FF:000001">
    <property type="entry name" value="Adhesion G protein-coupled receptor L2"/>
    <property type="match status" value="2"/>
</dbReference>
<feature type="domain" description="SUEL-type lectin" evidence="4">
    <location>
        <begin position="299"/>
        <end position="389"/>
    </location>
</feature>
<dbReference type="PROSITE" id="PS50041">
    <property type="entry name" value="C_TYPE_LECTIN_2"/>
    <property type="match status" value="2"/>
</dbReference>
<feature type="domain" description="SUEL-type lectin" evidence="4">
    <location>
        <begin position="1"/>
        <end position="85"/>
    </location>
</feature>
<dbReference type="PROSITE" id="PS50228">
    <property type="entry name" value="SUEL_LECTIN"/>
    <property type="match status" value="2"/>
</dbReference>
<evidence type="ECO:0000313" key="5">
    <source>
        <dbReference type="Proteomes" id="UP000695023"/>
    </source>
</evidence>
<dbReference type="RefSeq" id="XP_013771623.1">
    <property type="nucleotide sequence ID" value="XM_013916169.1"/>
</dbReference>
<feature type="domain" description="C-type lectin" evidence="3">
    <location>
        <begin position="96"/>
        <end position="196"/>
    </location>
</feature>
<dbReference type="GO" id="GO:0030246">
    <property type="term" value="F:carbohydrate binding"/>
    <property type="evidence" value="ECO:0007669"/>
    <property type="project" value="UniProtKB-KW"/>
</dbReference>
<dbReference type="AlphaFoldDB" id="A0A9Y6SMM3"/>